<dbReference type="Gene3D" id="3.40.50.300">
    <property type="entry name" value="P-loop containing nucleotide triphosphate hydrolases"/>
    <property type="match status" value="1"/>
</dbReference>
<dbReference type="InterPro" id="IPR007694">
    <property type="entry name" value="DNA_helicase_DnaB-like_C"/>
</dbReference>
<dbReference type="PANTHER" id="PTHR30153">
    <property type="entry name" value="REPLICATIVE DNA HELICASE DNAB"/>
    <property type="match status" value="1"/>
</dbReference>
<evidence type="ECO:0000313" key="2">
    <source>
        <dbReference type="EMBL" id="ASM72680.1"/>
    </source>
</evidence>
<keyword evidence="2" id="KW-0347">Helicase</keyword>
<dbReference type="OrthoDB" id="7357206at2"/>
<dbReference type="GO" id="GO:0016787">
    <property type="term" value="F:hydrolase activity"/>
    <property type="evidence" value="ECO:0007669"/>
    <property type="project" value="UniProtKB-KW"/>
</dbReference>
<accession>A0A221K1B1</accession>
<dbReference type="NCBIfam" id="NF004629">
    <property type="entry name" value="PRK05973.1"/>
    <property type="match status" value="1"/>
</dbReference>
<dbReference type="GO" id="GO:0003678">
    <property type="term" value="F:DNA helicase activity"/>
    <property type="evidence" value="ECO:0007669"/>
    <property type="project" value="UniProtKB-EC"/>
</dbReference>
<gene>
    <name evidence="2" type="primary">dnaB</name>
    <name evidence="2" type="ORF">SULPSESMR1_01872</name>
</gene>
<dbReference type="RefSeq" id="WP_089420550.1">
    <property type="nucleotide sequence ID" value="NZ_CP022415.1"/>
</dbReference>
<dbReference type="PANTHER" id="PTHR30153:SF2">
    <property type="entry name" value="REPLICATIVE DNA HELICASE"/>
    <property type="match status" value="1"/>
</dbReference>
<keyword evidence="3" id="KW-1185">Reference proteome</keyword>
<protein>
    <submittedName>
        <fullName evidence="2">Replicative DNA helicase</fullName>
        <ecNumber evidence="2">3.6.4.12</ecNumber>
    </submittedName>
</protein>
<dbReference type="InterPro" id="IPR027417">
    <property type="entry name" value="P-loop_NTPase"/>
</dbReference>
<dbReference type="SUPFAM" id="SSF52540">
    <property type="entry name" value="P-loop containing nucleoside triphosphate hydrolases"/>
    <property type="match status" value="1"/>
</dbReference>
<proteinExistence type="predicted"/>
<dbReference type="Proteomes" id="UP000199754">
    <property type="component" value="Chromosome"/>
</dbReference>
<dbReference type="GO" id="GO:0005829">
    <property type="term" value="C:cytosol"/>
    <property type="evidence" value="ECO:0007669"/>
    <property type="project" value="TreeGrafter"/>
</dbReference>
<sequence>MRLSSPIYKLKRRAKFLVRGNDVKLHEALNQIAAEEGFKDWSHLASNYSKATPAKEIVKQLGAGDMLLIGARPGHGKTLLGLELTALAEKINRTGYFFTLDFNEADVRDRFEKLGFDPKGFDRPVVVDTSDNICADYVIECLNKSSDDALVVIDYLQLLDQRRRNPPLEEQVRALRAFATKCGAIVVMISQIDRTFELSSGLMPSIDDIRLPNPLDLSLFDKRCFLHDGEVQIEKAA</sequence>
<dbReference type="GO" id="GO:0006260">
    <property type="term" value="P:DNA replication"/>
    <property type="evidence" value="ECO:0007669"/>
    <property type="project" value="InterPro"/>
</dbReference>
<keyword evidence="2" id="KW-0067">ATP-binding</keyword>
<dbReference type="AlphaFoldDB" id="A0A221K1B1"/>
<dbReference type="EMBL" id="CP022415">
    <property type="protein sequence ID" value="ASM72680.1"/>
    <property type="molecule type" value="Genomic_DNA"/>
</dbReference>
<name>A0A221K1B1_9RHOB</name>
<dbReference type="GO" id="GO:0005524">
    <property type="term" value="F:ATP binding"/>
    <property type="evidence" value="ECO:0007669"/>
    <property type="project" value="InterPro"/>
</dbReference>
<keyword evidence="2" id="KW-0547">Nucleotide-binding</keyword>
<keyword evidence="2" id="KW-0378">Hydrolase</keyword>
<dbReference type="KEGG" id="spse:SULPSESMR1_01872"/>
<evidence type="ECO:0000313" key="3">
    <source>
        <dbReference type="Proteomes" id="UP000199754"/>
    </source>
</evidence>
<reference evidence="2 3" key="1">
    <citation type="submission" date="2017-07" db="EMBL/GenBank/DDBJ databases">
        <title>Genome Sequence of Sulfitobacter pseudonitzschiae Strain SMR1 Isolated from a culture of the Diatom Skeletonema marinoi.</title>
        <authorList>
            <person name="Topel M."/>
            <person name="Pinder M.I.M."/>
            <person name="Johansson O.N."/>
            <person name="Kourtchenko O."/>
            <person name="Godhe A."/>
            <person name="Clarke A.K."/>
        </authorList>
    </citation>
    <scope>NUCLEOTIDE SEQUENCE [LARGE SCALE GENOMIC DNA]</scope>
    <source>
        <strain evidence="2 3">SMR1</strain>
    </source>
</reference>
<feature type="domain" description="SF4 helicase" evidence="1">
    <location>
        <begin position="142"/>
        <end position="210"/>
    </location>
</feature>
<evidence type="ECO:0000259" key="1">
    <source>
        <dbReference type="Pfam" id="PF03796"/>
    </source>
</evidence>
<dbReference type="EC" id="3.6.4.12" evidence="2"/>
<organism evidence="2 3">
    <name type="scientific">Pseudosulfitobacter pseudonitzschiae</name>
    <dbReference type="NCBI Taxonomy" id="1402135"/>
    <lineage>
        <taxon>Bacteria</taxon>
        <taxon>Pseudomonadati</taxon>
        <taxon>Pseudomonadota</taxon>
        <taxon>Alphaproteobacteria</taxon>
        <taxon>Rhodobacterales</taxon>
        <taxon>Roseobacteraceae</taxon>
        <taxon>Pseudosulfitobacter</taxon>
    </lineage>
</organism>
<dbReference type="Pfam" id="PF03796">
    <property type="entry name" value="DnaB_C"/>
    <property type="match status" value="1"/>
</dbReference>